<evidence type="ECO:0000259" key="1">
    <source>
        <dbReference type="Pfam" id="PF07510"/>
    </source>
</evidence>
<gene>
    <name evidence="2" type="ORF">AX660_12445</name>
</gene>
<dbReference type="EMBL" id="LSNE01000005">
    <property type="protein sequence ID" value="KXI29468.1"/>
    <property type="molecule type" value="Genomic_DNA"/>
</dbReference>
<protein>
    <recommendedName>
        <fullName evidence="1">GmrSD restriction endonucleases C-terminal domain-containing protein</fullName>
    </recommendedName>
</protein>
<organism evidence="2 3">
    <name type="scientific">Paraglaciecola hydrolytica</name>
    <dbReference type="NCBI Taxonomy" id="1799789"/>
    <lineage>
        <taxon>Bacteria</taxon>
        <taxon>Pseudomonadati</taxon>
        <taxon>Pseudomonadota</taxon>
        <taxon>Gammaproteobacteria</taxon>
        <taxon>Alteromonadales</taxon>
        <taxon>Alteromonadaceae</taxon>
        <taxon>Paraglaciecola</taxon>
    </lineage>
</organism>
<dbReference type="Pfam" id="PF07510">
    <property type="entry name" value="GmrSD_C"/>
    <property type="match status" value="1"/>
</dbReference>
<comment type="caution">
    <text evidence="2">The sequence shown here is derived from an EMBL/GenBank/DDBJ whole genome shotgun (WGS) entry which is preliminary data.</text>
</comment>
<sequence length="215" mass="24633">MCHDSASSSYKRTKSYKPFTSISACIAAGGRLPKSATKQMDKAIDDATEHNRDFVTLYDRADWPHWSDQDRDCQNTRHELLIIDSNAPLTFKTEKQCLVIFGAWYDPYSDQTFTNSSDLDVDHIVPLKFAHGHGADQWTREQKEKFANDYDNLLLVQASLNRQKGAKGLDEWLPPNHQYRCEYISKFNAVMDNYGLNYIPAEQRIINKMVKACGA</sequence>
<keyword evidence="3" id="KW-1185">Reference proteome</keyword>
<dbReference type="PANTHER" id="PTHR24094">
    <property type="entry name" value="SECRETED PROTEIN"/>
    <property type="match status" value="1"/>
</dbReference>
<dbReference type="InterPro" id="IPR011089">
    <property type="entry name" value="GmrSD_C"/>
</dbReference>
<proteinExistence type="predicted"/>
<dbReference type="Gene3D" id="1.10.30.50">
    <property type="match status" value="1"/>
</dbReference>
<evidence type="ECO:0000313" key="2">
    <source>
        <dbReference type="EMBL" id="KXI29468.1"/>
    </source>
</evidence>
<name>A0A136A2J8_9ALTE</name>
<evidence type="ECO:0000313" key="3">
    <source>
        <dbReference type="Proteomes" id="UP000070299"/>
    </source>
</evidence>
<dbReference type="STRING" id="1799789.AX660_12445"/>
<dbReference type="Proteomes" id="UP000070299">
    <property type="component" value="Unassembled WGS sequence"/>
</dbReference>
<reference evidence="3" key="1">
    <citation type="submission" date="2016-02" db="EMBL/GenBank/DDBJ databases">
        <authorList>
            <person name="Schultz-Johansen M."/>
            <person name="Glaring M.A."/>
            <person name="Bech P.K."/>
            <person name="Stougaard P."/>
        </authorList>
    </citation>
    <scope>NUCLEOTIDE SEQUENCE [LARGE SCALE GENOMIC DNA]</scope>
    <source>
        <strain evidence="3">S66</strain>
    </source>
</reference>
<dbReference type="AlphaFoldDB" id="A0A136A2J8"/>
<accession>A0A136A2J8</accession>
<dbReference type="PANTHER" id="PTHR24094:SF15">
    <property type="entry name" value="AMP-DEPENDENT SYNTHETASE_LIGASE DOMAIN-CONTAINING PROTEIN-RELATED"/>
    <property type="match status" value="1"/>
</dbReference>
<feature type="domain" description="GmrSD restriction endonucleases C-terminal" evidence="1">
    <location>
        <begin position="95"/>
        <end position="206"/>
    </location>
</feature>